<keyword evidence="3 6" id="KW-0489">Methyltransferase</keyword>
<dbReference type="GO" id="GO:0070043">
    <property type="term" value="F:rRNA (guanine-N7-)-methyltransferase activity"/>
    <property type="evidence" value="ECO:0007669"/>
    <property type="project" value="UniProtKB-UniRule"/>
</dbReference>
<dbReference type="FunFam" id="3.40.50.150:FF:000041">
    <property type="entry name" value="Ribosomal RNA small subunit methyltransferase G"/>
    <property type="match status" value="1"/>
</dbReference>
<name>A0A4Z0GRA6_9BACL</name>
<comment type="caution">
    <text evidence="7">The sequence shown here is derived from an EMBL/GenBank/DDBJ whole genome shotgun (WGS) entry which is preliminary data.</text>
</comment>
<dbReference type="InterPro" id="IPR029063">
    <property type="entry name" value="SAM-dependent_MTases_sf"/>
</dbReference>
<dbReference type="EMBL" id="SRJD01000006">
    <property type="protein sequence ID" value="TGA98658.1"/>
    <property type="molecule type" value="Genomic_DNA"/>
</dbReference>
<evidence type="ECO:0000256" key="5">
    <source>
        <dbReference type="ARBA" id="ARBA00022691"/>
    </source>
</evidence>
<reference evidence="7 8" key="1">
    <citation type="journal article" date="2015" name="Int. J. Syst. Evol. Microbiol.">
        <title>Sporolactobacillus shoreae sp. nov. and Sporolactobacillus spathodeae sp. nov., two spore-forming lactic acid bacteria isolated from tree barks in Thailand.</title>
        <authorList>
            <person name="Thamacharoensuk T."/>
            <person name="Kitahara M."/>
            <person name="Ohkuma M."/>
            <person name="Thongchul N."/>
            <person name="Tanasupawat S."/>
        </authorList>
    </citation>
    <scope>NUCLEOTIDE SEQUENCE [LARGE SCALE GENOMIC DNA]</scope>
    <source>
        <strain evidence="7 8">BK92</strain>
    </source>
</reference>
<dbReference type="Gene3D" id="3.40.50.150">
    <property type="entry name" value="Vaccinia Virus protein VP39"/>
    <property type="match status" value="1"/>
</dbReference>
<dbReference type="CDD" id="cd02440">
    <property type="entry name" value="AdoMet_MTases"/>
    <property type="match status" value="1"/>
</dbReference>
<evidence type="ECO:0000256" key="6">
    <source>
        <dbReference type="HAMAP-Rule" id="MF_00074"/>
    </source>
</evidence>
<dbReference type="Proteomes" id="UP000298347">
    <property type="component" value="Unassembled WGS sequence"/>
</dbReference>
<evidence type="ECO:0000256" key="1">
    <source>
        <dbReference type="ARBA" id="ARBA00022490"/>
    </source>
</evidence>
<dbReference type="Pfam" id="PF02527">
    <property type="entry name" value="GidB"/>
    <property type="match status" value="1"/>
</dbReference>
<evidence type="ECO:0000256" key="2">
    <source>
        <dbReference type="ARBA" id="ARBA00022552"/>
    </source>
</evidence>
<accession>A0A4Z0GRA6</accession>
<dbReference type="OrthoDB" id="9808773at2"/>
<evidence type="ECO:0000256" key="4">
    <source>
        <dbReference type="ARBA" id="ARBA00022679"/>
    </source>
</evidence>
<feature type="binding site" evidence="6">
    <location>
        <position position="75"/>
    </location>
    <ligand>
        <name>S-adenosyl-L-methionine</name>
        <dbReference type="ChEBI" id="CHEBI:59789"/>
    </ligand>
</feature>
<dbReference type="PANTHER" id="PTHR31760">
    <property type="entry name" value="S-ADENOSYL-L-METHIONINE-DEPENDENT METHYLTRANSFERASES SUPERFAMILY PROTEIN"/>
    <property type="match status" value="1"/>
</dbReference>
<feature type="binding site" evidence="6">
    <location>
        <begin position="126"/>
        <end position="127"/>
    </location>
    <ligand>
        <name>S-adenosyl-L-methionine</name>
        <dbReference type="ChEBI" id="CHEBI:59789"/>
    </ligand>
</feature>
<dbReference type="EC" id="2.1.1.-" evidence="6"/>
<feature type="binding site" evidence="6">
    <location>
        <position position="80"/>
    </location>
    <ligand>
        <name>S-adenosyl-L-methionine</name>
        <dbReference type="ChEBI" id="CHEBI:59789"/>
    </ligand>
</feature>
<comment type="caution">
    <text evidence="6">Lacks conserved residue(s) required for the propagation of feature annotation.</text>
</comment>
<keyword evidence="2 6" id="KW-0698">rRNA processing</keyword>
<comment type="subcellular location">
    <subcellularLocation>
        <location evidence="6">Cytoplasm</location>
    </subcellularLocation>
</comment>
<dbReference type="SUPFAM" id="SSF53335">
    <property type="entry name" value="S-adenosyl-L-methionine-dependent methyltransferases"/>
    <property type="match status" value="1"/>
</dbReference>
<dbReference type="NCBIfam" id="TIGR00138">
    <property type="entry name" value="rsmG_gidB"/>
    <property type="match status" value="1"/>
</dbReference>
<comment type="similarity">
    <text evidence="6">Belongs to the methyltransferase superfamily. RNA methyltransferase RsmG family.</text>
</comment>
<dbReference type="InterPro" id="IPR003682">
    <property type="entry name" value="rRNA_ssu_MeTfrase_G"/>
</dbReference>
<protein>
    <recommendedName>
        <fullName evidence="6">Ribosomal RNA small subunit methyltransferase G</fullName>
        <ecNumber evidence="6">2.1.1.-</ecNumber>
    </recommendedName>
    <alternativeName>
        <fullName evidence="6">16S rRNA 7-methylguanosine methyltransferase</fullName>
        <shortName evidence="6">16S rRNA m7G methyltransferase</shortName>
    </alternativeName>
</protein>
<proteinExistence type="inferred from homology"/>
<dbReference type="GO" id="GO:0005829">
    <property type="term" value="C:cytosol"/>
    <property type="evidence" value="ECO:0007669"/>
    <property type="project" value="TreeGrafter"/>
</dbReference>
<dbReference type="PANTHER" id="PTHR31760:SF0">
    <property type="entry name" value="S-ADENOSYL-L-METHIONINE-DEPENDENT METHYLTRANSFERASES SUPERFAMILY PROTEIN"/>
    <property type="match status" value="1"/>
</dbReference>
<keyword evidence="5 6" id="KW-0949">S-adenosyl-L-methionine</keyword>
<sequence>MKILETLLKEKGIYLSEVQSRQFDIYYHELIDWNHKINLTSITEENEVAVKHFFDSITPAFHFSFSKGTKLCDVGSGAGFPGIPLKILFPEIELTIVDSLQKRLNFLQSLADTLGLDRVHLFHDRAESFAHKPEARDKFDVVAARAVANLSVLSEFCLPLVAKGGTFIALKGANAAEEVTQAGRAISILGGSFAGQIDLDLPDRMGARSLVFIRKIRNSPDKYPRKPGLPAKNPI</sequence>
<evidence type="ECO:0000313" key="8">
    <source>
        <dbReference type="Proteomes" id="UP000298347"/>
    </source>
</evidence>
<dbReference type="RefSeq" id="WP_135348136.1">
    <property type="nucleotide sequence ID" value="NZ_SRJD01000006.1"/>
</dbReference>
<dbReference type="PIRSF" id="PIRSF003078">
    <property type="entry name" value="GidB"/>
    <property type="match status" value="1"/>
</dbReference>
<dbReference type="AlphaFoldDB" id="A0A4Z0GRA6"/>
<keyword evidence="4 6" id="KW-0808">Transferase</keyword>
<feature type="binding site" evidence="6">
    <location>
        <position position="145"/>
    </location>
    <ligand>
        <name>S-adenosyl-L-methionine</name>
        <dbReference type="ChEBI" id="CHEBI:59789"/>
    </ligand>
</feature>
<comment type="function">
    <text evidence="6">Specifically methylates the N7 position of guanine in position 535 of 16S rRNA.</text>
</comment>
<evidence type="ECO:0000256" key="3">
    <source>
        <dbReference type="ARBA" id="ARBA00022603"/>
    </source>
</evidence>
<evidence type="ECO:0000313" key="7">
    <source>
        <dbReference type="EMBL" id="TGA98658.1"/>
    </source>
</evidence>
<dbReference type="HAMAP" id="MF_00074">
    <property type="entry name" value="16SrRNA_methyltr_G"/>
    <property type="match status" value="1"/>
</dbReference>
<keyword evidence="1 6" id="KW-0963">Cytoplasm</keyword>
<organism evidence="7 8">
    <name type="scientific">Sporolactobacillus shoreae</name>
    <dbReference type="NCBI Taxonomy" id="1465501"/>
    <lineage>
        <taxon>Bacteria</taxon>
        <taxon>Bacillati</taxon>
        <taxon>Bacillota</taxon>
        <taxon>Bacilli</taxon>
        <taxon>Bacillales</taxon>
        <taxon>Sporolactobacillaceae</taxon>
        <taxon>Sporolactobacillus</taxon>
    </lineage>
</organism>
<gene>
    <name evidence="6 7" type="primary">rsmG</name>
    <name evidence="7" type="ORF">E4665_07290</name>
</gene>
<keyword evidence="8" id="KW-1185">Reference proteome</keyword>